<sequence>MKVLEFGSGGSTLFLADKVKSIYSIEHDKAWFEMIHSQISSFPGVTHLLVEPEKKAGSSAYRSIHG</sequence>
<organism evidence="1 2">
    <name type="scientific">Algoriphagus halophytocola</name>
    <dbReference type="NCBI Taxonomy" id="2991499"/>
    <lineage>
        <taxon>Bacteria</taxon>
        <taxon>Pseudomonadati</taxon>
        <taxon>Bacteroidota</taxon>
        <taxon>Cytophagia</taxon>
        <taxon>Cytophagales</taxon>
        <taxon>Cyclobacteriaceae</taxon>
        <taxon>Algoriphagus</taxon>
    </lineage>
</organism>
<reference evidence="1" key="1">
    <citation type="submission" date="2022-10" db="EMBL/GenBank/DDBJ databases">
        <title>Algoriphagus sp. a novel bacteria isolate from halophytes salicornia europaea.</title>
        <authorList>
            <person name="Peng Y."/>
            <person name="Jiang L."/>
            <person name="Lee J."/>
        </authorList>
    </citation>
    <scope>NUCLEOTIDE SEQUENCE</scope>
    <source>
        <strain evidence="1">TR-M5</strain>
    </source>
</reference>
<keyword evidence="2" id="KW-1185">Reference proteome</keyword>
<proteinExistence type="predicted"/>
<dbReference type="InterPro" id="IPR029063">
    <property type="entry name" value="SAM-dependent_MTases_sf"/>
</dbReference>
<protein>
    <recommendedName>
        <fullName evidence="3">Class I SAM-dependent methyltransferase</fullName>
    </recommendedName>
</protein>
<dbReference type="RefSeq" id="WP_264810665.1">
    <property type="nucleotide sequence ID" value="NZ_CP110226.1"/>
</dbReference>
<dbReference type="EMBL" id="CP110226">
    <property type="protein sequence ID" value="UZD23954.1"/>
    <property type="molecule type" value="Genomic_DNA"/>
</dbReference>
<accession>A0ABY6MLV2</accession>
<gene>
    <name evidence="1" type="ORF">OM944_05535</name>
</gene>
<dbReference type="Proteomes" id="UP001163156">
    <property type="component" value="Chromosome"/>
</dbReference>
<evidence type="ECO:0000313" key="1">
    <source>
        <dbReference type="EMBL" id="UZD23954.1"/>
    </source>
</evidence>
<evidence type="ECO:0008006" key="3">
    <source>
        <dbReference type="Google" id="ProtNLM"/>
    </source>
</evidence>
<dbReference type="Gene3D" id="3.40.50.150">
    <property type="entry name" value="Vaccinia Virus protein VP39"/>
    <property type="match status" value="1"/>
</dbReference>
<evidence type="ECO:0000313" key="2">
    <source>
        <dbReference type="Proteomes" id="UP001163156"/>
    </source>
</evidence>
<name>A0ABY6MLV2_9BACT</name>